<dbReference type="OrthoDB" id="5906775at2"/>
<protein>
    <submittedName>
        <fullName evidence="3">Uncharacterized protein</fullName>
    </submittedName>
</protein>
<organism evidence="3 4">
    <name type="scientific">Vibrio brasiliensis LMG 20546</name>
    <dbReference type="NCBI Taxonomy" id="945543"/>
    <lineage>
        <taxon>Bacteria</taxon>
        <taxon>Pseudomonadati</taxon>
        <taxon>Pseudomonadota</taxon>
        <taxon>Gammaproteobacteria</taxon>
        <taxon>Vibrionales</taxon>
        <taxon>Vibrionaceae</taxon>
        <taxon>Vibrio</taxon>
        <taxon>Vibrio oreintalis group</taxon>
    </lineage>
</organism>
<keyword evidence="2" id="KW-0812">Transmembrane</keyword>
<evidence type="ECO:0000313" key="3">
    <source>
        <dbReference type="EMBL" id="EGA64923.1"/>
    </source>
</evidence>
<dbReference type="Proteomes" id="UP000004371">
    <property type="component" value="Unassembled WGS sequence"/>
</dbReference>
<reference evidence="3 4" key="1">
    <citation type="journal article" date="2012" name="Int. J. Syst. Evol. Microbiol.">
        <title>Vibrio caribbeanicus sp. nov., isolated from the marine sponge Scleritoderma cyanea.</title>
        <authorList>
            <person name="Hoffmann M."/>
            <person name="Monday S.R."/>
            <person name="Allard M.W."/>
            <person name="Strain E.A."/>
            <person name="Whittaker P."/>
            <person name="Naum M."/>
            <person name="McCarthy P.J."/>
            <person name="Lopez J.V."/>
            <person name="Fischer M."/>
            <person name="Brown E.W."/>
        </authorList>
    </citation>
    <scope>NUCLEOTIDE SEQUENCE [LARGE SCALE GENOMIC DNA]</scope>
    <source>
        <strain evidence="3 4">LMG 20546</strain>
    </source>
</reference>
<keyword evidence="2" id="KW-0472">Membrane</keyword>
<keyword evidence="1" id="KW-0175">Coiled coil</keyword>
<gene>
    <name evidence="3" type="ORF">VIBR0546_17873</name>
</gene>
<keyword evidence="4" id="KW-1185">Reference proteome</keyword>
<feature type="coiled-coil region" evidence="1">
    <location>
        <begin position="137"/>
        <end position="164"/>
    </location>
</feature>
<comment type="caution">
    <text evidence="3">The sequence shown here is derived from an EMBL/GenBank/DDBJ whole genome shotgun (WGS) entry which is preliminary data.</text>
</comment>
<evidence type="ECO:0000256" key="1">
    <source>
        <dbReference type="SAM" id="Coils"/>
    </source>
</evidence>
<dbReference type="EMBL" id="AEVS01000077">
    <property type="protein sequence ID" value="EGA64923.1"/>
    <property type="molecule type" value="Genomic_DNA"/>
</dbReference>
<accession>E8LX22</accession>
<sequence length="305" mass="35500">MKTFLDSITTSLQQRLSNPLLGSFFLSWAVINIKTIISVITLSGQERIEYLNTLKLDYYTDVIYPFIGALSYLFILPLIQRWLDNTKYHLIDKKRKKDKNQQLRMDSFESKKLNRSLSTSTLEYWSKVREVEVEERRELAKANLSNWDQEKKSLEAQLSSLKSKESAFMNLNDTFVTLKENNEKVSNLKINADYDTRLAEMKEHSIQVNRLISHIETYMSSITEDERDFIINNLLIDTKQPLGRLNHRDIATLLKNIATDTTASIVAENETSSFYETQKRINELCVANDETLTRTPYYTIHATES</sequence>
<dbReference type="AlphaFoldDB" id="E8LX22"/>
<name>E8LX22_9VIBR</name>
<keyword evidence="2" id="KW-1133">Transmembrane helix</keyword>
<evidence type="ECO:0000313" key="4">
    <source>
        <dbReference type="Proteomes" id="UP000004371"/>
    </source>
</evidence>
<feature type="transmembrane region" description="Helical" evidence="2">
    <location>
        <begin position="20"/>
        <end position="42"/>
    </location>
</feature>
<dbReference type="STRING" id="945543.VIBR0546_17873"/>
<proteinExistence type="predicted"/>
<feature type="transmembrane region" description="Helical" evidence="2">
    <location>
        <begin position="62"/>
        <end position="79"/>
    </location>
</feature>
<dbReference type="eggNOG" id="ENOG5030K79">
    <property type="taxonomic scope" value="Bacteria"/>
</dbReference>
<dbReference type="RefSeq" id="WP_006880402.1">
    <property type="nucleotide sequence ID" value="NZ_AEVS01000077.1"/>
</dbReference>
<evidence type="ECO:0000256" key="2">
    <source>
        <dbReference type="SAM" id="Phobius"/>
    </source>
</evidence>